<protein>
    <submittedName>
        <fullName evidence="1">TIGR02678 family protein</fullName>
    </submittedName>
</protein>
<proteinExistence type="predicted"/>
<sequence>MEAARALIENCWIDKKKDKELYMKVRRELPKCQKFFREQLGWTVINNEQILKVEKIPARAEGYMGITDFTESRDYCLFCAVLAFLEDKEEQEQFLLSELVDMLELQLKGVMDVDWTSFTQRKSLVRVLQFCENMRLLEAYEGSSDNVGSSIGQEILYENTGLSRYMAVNFAYSIVDFQSWEDFEKQQNEESEADRGHYRINRVYRQMVAAPALYWSRSDNPDSIYLKNQRQWIQKNFSEYLGGQLHVHKNAAFLVIDEDEPFGERHPREAMLPELVLLLCRLIREKADEGVWKKRQDDCIVVSIKEFQEEMHHYRNRYRAAWSKEYREMEDAKLLKAVISYMKSWMMVDECDGEIVIYPAAGKMIGRYPAEFETKEKSR</sequence>
<reference evidence="1 2" key="1">
    <citation type="submission" date="2019-12" db="EMBL/GenBank/DDBJ databases">
        <title>Sporaefaciens musculi gen. nov., sp. nov., a novel bacterium isolated from the caecum of an obese mouse.</title>
        <authorList>
            <person name="Rasmussen T.S."/>
            <person name="Streidl T."/>
            <person name="Hitch T.C.A."/>
            <person name="Wortmann E."/>
            <person name="Deptula P."/>
            <person name="Hansen M."/>
            <person name="Nielsen D.S."/>
            <person name="Clavel T."/>
            <person name="Vogensen F.K."/>
        </authorList>
    </citation>
    <scope>NUCLEOTIDE SEQUENCE [LARGE SCALE GENOMIC DNA]</scope>
    <source>
        <strain evidence="1 2">WCA-9-b2</strain>
    </source>
</reference>
<dbReference type="AlphaFoldDB" id="A0A7X3MLB1"/>
<name>A0A7X3MLB1_9FIRM</name>
<keyword evidence="2" id="KW-1185">Reference proteome</keyword>
<evidence type="ECO:0000313" key="1">
    <source>
        <dbReference type="EMBL" id="MXP78541.1"/>
    </source>
</evidence>
<organism evidence="1 2">
    <name type="scientific">Sporofaciens musculi</name>
    <dbReference type="NCBI Taxonomy" id="2681861"/>
    <lineage>
        <taxon>Bacteria</taxon>
        <taxon>Bacillati</taxon>
        <taxon>Bacillota</taxon>
        <taxon>Clostridia</taxon>
        <taxon>Lachnospirales</taxon>
        <taxon>Lachnospiraceae</taxon>
        <taxon>Sporofaciens</taxon>
    </lineage>
</organism>
<dbReference type="Pfam" id="PF09661">
    <property type="entry name" value="DUF2398"/>
    <property type="match status" value="1"/>
</dbReference>
<dbReference type="EMBL" id="WUQX01000001">
    <property type="protein sequence ID" value="MXP78541.1"/>
    <property type="molecule type" value="Genomic_DNA"/>
</dbReference>
<evidence type="ECO:0000313" key="2">
    <source>
        <dbReference type="Proteomes" id="UP000460412"/>
    </source>
</evidence>
<dbReference type="RefSeq" id="WP_159755307.1">
    <property type="nucleotide sequence ID" value="NZ_WUQX01000001.1"/>
</dbReference>
<dbReference type="InterPro" id="IPR013494">
    <property type="entry name" value="CHP02678"/>
</dbReference>
<comment type="caution">
    <text evidence="1">The sequence shown here is derived from an EMBL/GenBank/DDBJ whole genome shotgun (WGS) entry which is preliminary data.</text>
</comment>
<accession>A0A7X3MLB1</accession>
<gene>
    <name evidence="1" type="ORF">GN277_25330</name>
</gene>
<dbReference type="NCBIfam" id="TIGR02678">
    <property type="entry name" value="TIGR02678 family protein"/>
    <property type="match status" value="1"/>
</dbReference>
<dbReference type="Proteomes" id="UP000460412">
    <property type="component" value="Unassembled WGS sequence"/>
</dbReference>